<gene>
    <name evidence="11" type="ORF">KPH14_003010</name>
</gene>
<evidence type="ECO:0000256" key="4">
    <source>
        <dbReference type="ARBA" id="ARBA00022692"/>
    </source>
</evidence>
<evidence type="ECO:0000256" key="8">
    <source>
        <dbReference type="ARBA" id="ARBA00023170"/>
    </source>
</evidence>
<evidence type="ECO:0000256" key="6">
    <source>
        <dbReference type="ARBA" id="ARBA00022989"/>
    </source>
</evidence>
<comment type="caution">
    <text evidence="11">The sequence shown here is derived from an EMBL/GenBank/DDBJ whole genome shotgun (WGS) entry which is preliminary data.</text>
</comment>
<dbReference type="GO" id="GO:0004984">
    <property type="term" value="F:olfactory receptor activity"/>
    <property type="evidence" value="ECO:0007669"/>
    <property type="project" value="InterPro"/>
</dbReference>
<evidence type="ECO:0000256" key="7">
    <source>
        <dbReference type="ARBA" id="ARBA00023136"/>
    </source>
</evidence>
<evidence type="ECO:0000256" key="3">
    <source>
        <dbReference type="ARBA" id="ARBA00022606"/>
    </source>
</evidence>
<proteinExistence type="predicted"/>
<evidence type="ECO:0000313" key="12">
    <source>
        <dbReference type="Proteomes" id="UP001258017"/>
    </source>
</evidence>
<feature type="transmembrane region" description="Helical" evidence="10">
    <location>
        <begin position="997"/>
        <end position="1019"/>
    </location>
</feature>
<keyword evidence="5" id="KW-0552">Olfaction</keyword>
<dbReference type="GO" id="GO:0005549">
    <property type="term" value="F:odorant binding"/>
    <property type="evidence" value="ECO:0007669"/>
    <property type="project" value="InterPro"/>
</dbReference>
<evidence type="ECO:0008006" key="13">
    <source>
        <dbReference type="Google" id="ProtNLM"/>
    </source>
</evidence>
<keyword evidence="2" id="KW-1003">Cell membrane</keyword>
<dbReference type="Pfam" id="PF00335">
    <property type="entry name" value="Tetraspanin"/>
    <property type="match status" value="1"/>
</dbReference>
<keyword evidence="4 10" id="KW-0812">Transmembrane</keyword>
<keyword evidence="6 10" id="KW-1133">Transmembrane helix</keyword>
<dbReference type="InterPro" id="IPR008952">
    <property type="entry name" value="Tetraspanin_EC2_sf"/>
</dbReference>
<dbReference type="GO" id="GO:0005886">
    <property type="term" value="C:plasma membrane"/>
    <property type="evidence" value="ECO:0007669"/>
    <property type="project" value="UniProtKB-SubCell"/>
</dbReference>
<feature type="transmembrane region" description="Helical" evidence="10">
    <location>
        <begin position="469"/>
        <end position="487"/>
    </location>
</feature>
<dbReference type="AlphaFoldDB" id="A0AAD9VUI1"/>
<keyword evidence="3" id="KW-0716">Sensory transduction</keyword>
<feature type="transmembrane region" description="Helical" evidence="10">
    <location>
        <begin position="1040"/>
        <end position="1059"/>
    </location>
</feature>
<keyword evidence="7 10" id="KW-0472">Membrane</keyword>
<reference evidence="11" key="2">
    <citation type="journal article" date="2023" name="Commun. Biol.">
        <title>Intrasexual cuticular hydrocarbon dimorphism in a wasp sheds light on hydrocarbon biosynthesis genes in Hymenoptera.</title>
        <authorList>
            <person name="Moris V.C."/>
            <person name="Podsiadlowski L."/>
            <person name="Martin S."/>
            <person name="Oeyen J.P."/>
            <person name="Donath A."/>
            <person name="Petersen M."/>
            <person name="Wilbrandt J."/>
            <person name="Misof B."/>
            <person name="Liedtke D."/>
            <person name="Thamm M."/>
            <person name="Scheiner R."/>
            <person name="Schmitt T."/>
            <person name="Niehuis O."/>
        </authorList>
    </citation>
    <scope>NUCLEOTIDE SEQUENCE</scope>
    <source>
        <strain evidence="11">GBR_01_08_01A</strain>
    </source>
</reference>
<evidence type="ECO:0000313" key="11">
    <source>
        <dbReference type="EMBL" id="KAK2587284.1"/>
    </source>
</evidence>
<feature type="transmembrane region" description="Helical" evidence="10">
    <location>
        <begin position="57"/>
        <end position="82"/>
    </location>
</feature>
<comment type="subcellular location">
    <subcellularLocation>
        <location evidence="1">Cell membrane</location>
        <topology evidence="1">Multi-pass membrane protein</topology>
    </subcellularLocation>
</comment>
<reference evidence="11" key="1">
    <citation type="submission" date="2021-08" db="EMBL/GenBank/DDBJ databases">
        <authorList>
            <person name="Misof B."/>
            <person name="Oliver O."/>
            <person name="Podsiadlowski L."/>
            <person name="Donath A."/>
            <person name="Peters R."/>
            <person name="Mayer C."/>
            <person name="Rust J."/>
            <person name="Gunkel S."/>
            <person name="Lesny P."/>
            <person name="Martin S."/>
            <person name="Oeyen J.P."/>
            <person name="Petersen M."/>
            <person name="Panagiotis P."/>
            <person name="Wilbrandt J."/>
            <person name="Tanja T."/>
        </authorList>
    </citation>
    <scope>NUCLEOTIDE SEQUENCE</scope>
    <source>
        <strain evidence="11">GBR_01_08_01A</strain>
        <tissue evidence="11">Thorax + abdomen</tissue>
    </source>
</reference>
<name>A0AAD9VUI1_9HYME</name>
<feature type="transmembrane region" description="Helical" evidence="10">
    <location>
        <begin position="1217"/>
        <end position="1239"/>
    </location>
</feature>
<organism evidence="11 12">
    <name type="scientific">Odynerus spinipes</name>
    <dbReference type="NCBI Taxonomy" id="1348599"/>
    <lineage>
        <taxon>Eukaryota</taxon>
        <taxon>Metazoa</taxon>
        <taxon>Ecdysozoa</taxon>
        <taxon>Arthropoda</taxon>
        <taxon>Hexapoda</taxon>
        <taxon>Insecta</taxon>
        <taxon>Pterygota</taxon>
        <taxon>Neoptera</taxon>
        <taxon>Endopterygota</taxon>
        <taxon>Hymenoptera</taxon>
        <taxon>Apocrita</taxon>
        <taxon>Aculeata</taxon>
        <taxon>Vespoidea</taxon>
        <taxon>Vespidae</taxon>
        <taxon>Eumeninae</taxon>
        <taxon>Odynerus</taxon>
    </lineage>
</organism>
<dbReference type="GO" id="GO:0007165">
    <property type="term" value="P:signal transduction"/>
    <property type="evidence" value="ECO:0007669"/>
    <property type="project" value="UniProtKB-KW"/>
</dbReference>
<keyword evidence="9" id="KW-0807">Transducer</keyword>
<dbReference type="PANTHER" id="PTHR21137:SF35">
    <property type="entry name" value="ODORANT RECEPTOR 19A-RELATED"/>
    <property type="match status" value="1"/>
</dbReference>
<feature type="transmembrane region" description="Helical" evidence="10">
    <location>
        <begin position="1065"/>
        <end position="1085"/>
    </location>
</feature>
<evidence type="ECO:0000256" key="2">
    <source>
        <dbReference type="ARBA" id="ARBA00022475"/>
    </source>
</evidence>
<feature type="transmembrane region" description="Helical" evidence="10">
    <location>
        <begin position="103"/>
        <end position="123"/>
    </location>
</feature>
<evidence type="ECO:0000256" key="5">
    <source>
        <dbReference type="ARBA" id="ARBA00022725"/>
    </source>
</evidence>
<evidence type="ECO:0000256" key="10">
    <source>
        <dbReference type="SAM" id="Phobius"/>
    </source>
</evidence>
<dbReference type="EMBL" id="JAIFRP010000007">
    <property type="protein sequence ID" value="KAK2587284.1"/>
    <property type="molecule type" value="Genomic_DNA"/>
</dbReference>
<evidence type="ECO:0000256" key="9">
    <source>
        <dbReference type="ARBA" id="ARBA00023224"/>
    </source>
</evidence>
<keyword evidence="8" id="KW-0675">Receptor</keyword>
<protein>
    <recommendedName>
        <fullName evidence="13">Odorant receptor</fullName>
    </recommendedName>
</protein>
<dbReference type="PANTHER" id="PTHR21137">
    <property type="entry name" value="ODORANT RECEPTOR"/>
    <property type="match status" value="1"/>
</dbReference>
<dbReference type="Gene3D" id="1.10.1450.10">
    <property type="entry name" value="Tetraspanin"/>
    <property type="match status" value="1"/>
</dbReference>
<evidence type="ECO:0000256" key="1">
    <source>
        <dbReference type="ARBA" id="ARBA00004651"/>
    </source>
</evidence>
<feature type="transmembrane region" description="Helical" evidence="10">
    <location>
        <begin position="223"/>
        <end position="242"/>
    </location>
</feature>
<dbReference type="InterPro" id="IPR004117">
    <property type="entry name" value="7tm6_olfct_rcpt"/>
</dbReference>
<keyword evidence="12" id="KW-1185">Reference proteome</keyword>
<feature type="transmembrane region" description="Helical" evidence="10">
    <location>
        <begin position="445"/>
        <end position="463"/>
    </location>
</feature>
<feature type="transmembrane region" description="Helical" evidence="10">
    <location>
        <begin position="532"/>
        <end position="554"/>
    </location>
</feature>
<dbReference type="Pfam" id="PF02949">
    <property type="entry name" value="7tm_6"/>
    <property type="match status" value="2"/>
</dbReference>
<dbReference type="SUPFAM" id="SSF48652">
    <property type="entry name" value="Tetraspanin"/>
    <property type="match status" value="1"/>
</dbReference>
<feature type="transmembrane region" description="Helical" evidence="10">
    <location>
        <begin position="585"/>
        <end position="604"/>
    </location>
</feature>
<dbReference type="Proteomes" id="UP001258017">
    <property type="component" value="Unassembled WGS sequence"/>
</dbReference>
<feature type="transmembrane region" description="Helical" evidence="10">
    <location>
        <begin position="679"/>
        <end position="701"/>
    </location>
</feature>
<accession>A0AAD9VUI1</accession>
<dbReference type="InterPro" id="IPR018499">
    <property type="entry name" value="Tetraspanin/Peripherin"/>
</dbReference>
<sequence>MINVAIKYHTYHIGIFNIRKLLDKMIVDWKMWNSKEEVEIMRRYAEEGRLYTLAYTIYIYVSTVLFLSTSFIPLVLDVIVPLNESRPLQPVVLGEYFVDQEKHFYPIYCHMVFTILLSMTALIAADSQFFVFTCHACGVFSVVGFRLERLMKDAGRSINYLGPKESFKYVALSIKGHSRAIEFANLIESSFSTPLLIQCGINIACLSVSLYRMTTLIEMSAEVLRYVAFLIAQLFHIFCICYSGQRIIDHSSETHSKAYNGLWYEAPIKTRKLLLLVFRRSLEPSQLTGGKVFVFCLKGFSTIVQTSTSYFMVLSSGCTRNQRLQSVGETRTPSLSQGRTRKTCKKMLTTINYPAFKITLTLENVDTTERCNMQSDQRCYEYFMRNRPVGETSLSLLEEFFAIALLSCLCNNMDILEQRFYKLNYRLLSFLGLWPYQKSRVRHMYIMNIALWSFHITQVFALFTFTGEFGVIAECIPIWVTSINIGIKYHTYNLGVINVKALLDDMIADWKMWRYKKEESEIMVKFAEMARIYTLIYAIYLYIAMGGFLLATLVPPIMDMVIPLNESRSTKLPVVSEYFIDQNKYFYPIYAHVSIIITILVTIIIAADTQLMVFSCHVSALFAVVGFRLEHYLKGNITLEEMSDRQREECYKHITLSIKTHERAIQFANRIESLFSYSLLLQCGFNVVCMSTSLYQIVILLGKSAEALKFISFVFAQLFHLFCASYSGQQIIDHSSEVYYKAYSGFWYEIPVKVRKLLILVMRRSLEPSRLTAGKLFVFCLESFSTILQTSTSYFMGFSVYRYSMVDYLSKSSSNISDKNNEKHSDLKACMSTSAIMSSSLKHQDQTLSPEDVASNALTSLFNETVGCINHQRYMKTPIPWLSSRQQYASIPSSSNQAGPNLQRRCIVHRHVSPHPPFSRQGITDVNAFKSVRKTRSMTFPTITNMLWHRSETASTPDLKIDQHNTDYVSISPKRNIRWRRMYEVFALTYNIHVIEIALDCIILVAGFVHLALAIVLAMHEDVILTLIKQELFTLLRTTFIAVSLMLLIFSTTALSFLHKGEKRRATHAACSVIVAVIMLFLASMQYRVENNILKNIESSMLSMIKSETMHFPSSTWDKFHKTFKCCGAKGNLDWCQKEKFHEETDLKIHESNSMNFLGFYTCHIPESCCKSSLNEYNASAASNSQKSCSLYPTPWNTYRPGCMTPLKLEVYYMSRLYRVLCFTTITVLLLSMTTSIFLCTYP</sequence>